<dbReference type="EMBL" id="CAJVPY010023109">
    <property type="protein sequence ID" value="CAG8784479.1"/>
    <property type="molecule type" value="Genomic_DNA"/>
</dbReference>
<accession>A0A9N9JJR0</accession>
<proteinExistence type="predicted"/>
<sequence>KLHKNEISKAKHDSEISLYKPLKNNVESLIEKLTKLDINEDNQKLKEQNNQLNMKINKYHNIIQKTYGFFNLDRIDFDKLSDLVIELNNVCEV</sequence>
<gene>
    <name evidence="2" type="ORF">DERYTH_LOCUS20109</name>
</gene>
<keyword evidence="3" id="KW-1185">Reference proteome</keyword>
<evidence type="ECO:0000313" key="2">
    <source>
        <dbReference type="EMBL" id="CAG8784479.1"/>
    </source>
</evidence>
<reference evidence="2" key="1">
    <citation type="submission" date="2021-06" db="EMBL/GenBank/DDBJ databases">
        <authorList>
            <person name="Kallberg Y."/>
            <person name="Tangrot J."/>
            <person name="Rosling A."/>
        </authorList>
    </citation>
    <scope>NUCLEOTIDE SEQUENCE</scope>
    <source>
        <strain evidence="2">MA453B</strain>
    </source>
</reference>
<dbReference type="OrthoDB" id="10417802at2759"/>
<feature type="non-terminal residue" evidence="2">
    <location>
        <position position="93"/>
    </location>
</feature>
<feature type="coiled-coil region" evidence="1">
    <location>
        <begin position="35"/>
        <end position="62"/>
    </location>
</feature>
<dbReference type="AlphaFoldDB" id="A0A9N9JJR0"/>
<organism evidence="2 3">
    <name type="scientific">Dentiscutata erythropus</name>
    <dbReference type="NCBI Taxonomy" id="1348616"/>
    <lineage>
        <taxon>Eukaryota</taxon>
        <taxon>Fungi</taxon>
        <taxon>Fungi incertae sedis</taxon>
        <taxon>Mucoromycota</taxon>
        <taxon>Glomeromycotina</taxon>
        <taxon>Glomeromycetes</taxon>
        <taxon>Diversisporales</taxon>
        <taxon>Gigasporaceae</taxon>
        <taxon>Dentiscutata</taxon>
    </lineage>
</organism>
<comment type="caution">
    <text evidence="2">The sequence shown here is derived from an EMBL/GenBank/DDBJ whole genome shotgun (WGS) entry which is preliminary data.</text>
</comment>
<dbReference type="Proteomes" id="UP000789405">
    <property type="component" value="Unassembled WGS sequence"/>
</dbReference>
<evidence type="ECO:0000313" key="3">
    <source>
        <dbReference type="Proteomes" id="UP000789405"/>
    </source>
</evidence>
<protein>
    <submittedName>
        <fullName evidence="2">6432_t:CDS:1</fullName>
    </submittedName>
</protein>
<evidence type="ECO:0000256" key="1">
    <source>
        <dbReference type="SAM" id="Coils"/>
    </source>
</evidence>
<keyword evidence="1" id="KW-0175">Coiled coil</keyword>
<name>A0A9N9JJR0_9GLOM</name>